<evidence type="ECO:0000256" key="9">
    <source>
        <dbReference type="ARBA" id="ARBA00023242"/>
    </source>
</evidence>
<dbReference type="Gene3D" id="3.30.50.10">
    <property type="entry name" value="Erythroid Transcription Factor GATA-1, subunit A"/>
    <property type="match status" value="1"/>
</dbReference>
<evidence type="ECO:0000256" key="5">
    <source>
        <dbReference type="ARBA" id="ARBA00023015"/>
    </source>
</evidence>
<dbReference type="Pfam" id="PF00105">
    <property type="entry name" value="zf-C4"/>
    <property type="match status" value="1"/>
</dbReference>
<evidence type="ECO:0000256" key="10">
    <source>
        <dbReference type="SAM" id="MobiDB-lite"/>
    </source>
</evidence>
<dbReference type="AlphaFoldDB" id="A0A7K7WV42"/>
<evidence type="ECO:0000259" key="11">
    <source>
        <dbReference type="PROSITE" id="PS51030"/>
    </source>
</evidence>
<dbReference type="FunFam" id="3.30.50.10:FF:000003">
    <property type="entry name" value="Nuclear orphan receptor ROR-beta"/>
    <property type="match status" value="1"/>
</dbReference>
<evidence type="ECO:0000256" key="7">
    <source>
        <dbReference type="ARBA" id="ARBA00023163"/>
    </source>
</evidence>
<dbReference type="GO" id="GO:0008270">
    <property type="term" value="F:zinc ion binding"/>
    <property type="evidence" value="ECO:0007669"/>
    <property type="project" value="UniProtKB-KW"/>
</dbReference>
<dbReference type="PRINTS" id="PR00047">
    <property type="entry name" value="STROIDFINGER"/>
</dbReference>
<dbReference type="PROSITE" id="PS00031">
    <property type="entry name" value="NUCLEAR_REC_DBD_1"/>
    <property type="match status" value="1"/>
</dbReference>
<reference evidence="12 13" key="1">
    <citation type="submission" date="2019-09" db="EMBL/GenBank/DDBJ databases">
        <title>Bird 10,000 Genomes (B10K) Project - Family phase.</title>
        <authorList>
            <person name="Zhang G."/>
        </authorList>
    </citation>
    <scope>NUCLEOTIDE SEQUENCE [LARGE SCALE GENOMIC DNA]</scope>
    <source>
        <strain evidence="12">B10K-MSB-01</strain>
    </source>
</reference>
<dbReference type="GO" id="GO:0000978">
    <property type="term" value="F:RNA polymerase II cis-regulatory region sequence-specific DNA binding"/>
    <property type="evidence" value="ECO:0007669"/>
    <property type="project" value="TreeGrafter"/>
</dbReference>
<dbReference type="PROSITE" id="PS51030">
    <property type="entry name" value="NUCLEAR_REC_DBD_2"/>
    <property type="match status" value="1"/>
</dbReference>
<dbReference type="SMART" id="SM00399">
    <property type="entry name" value="ZnF_C4"/>
    <property type="match status" value="1"/>
</dbReference>
<evidence type="ECO:0000256" key="2">
    <source>
        <dbReference type="ARBA" id="ARBA00022723"/>
    </source>
</evidence>
<evidence type="ECO:0000313" key="12">
    <source>
        <dbReference type="EMBL" id="NXA57178.1"/>
    </source>
</evidence>
<keyword evidence="2" id="KW-0479">Metal-binding</keyword>
<dbReference type="InterPro" id="IPR013088">
    <property type="entry name" value="Znf_NHR/GATA"/>
</dbReference>
<keyword evidence="6" id="KW-0238">DNA-binding</keyword>
<keyword evidence="7" id="KW-0804">Transcription</keyword>
<dbReference type="SUPFAM" id="SSF57716">
    <property type="entry name" value="Glucocorticoid receptor-like (DNA-binding domain)"/>
    <property type="match status" value="1"/>
</dbReference>
<evidence type="ECO:0000256" key="8">
    <source>
        <dbReference type="ARBA" id="ARBA00023170"/>
    </source>
</evidence>
<keyword evidence="8" id="KW-0675">Receptor</keyword>
<dbReference type="InterPro" id="IPR001628">
    <property type="entry name" value="Znf_hrmn_rcpt"/>
</dbReference>
<evidence type="ECO:0000256" key="1">
    <source>
        <dbReference type="ARBA" id="ARBA00004123"/>
    </source>
</evidence>
<evidence type="ECO:0000256" key="6">
    <source>
        <dbReference type="ARBA" id="ARBA00023125"/>
    </source>
</evidence>
<feature type="compositionally biased region" description="Low complexity" evidence="10">
    <location>
        <begin position="1"/>
        <end position="19"/>
    </location>
</feature>
<gene>
    <name evidence="12" type="primary">Rorb_3</name>
    <name evidence="12" type="ORF">NOTJUL_R11262</name>
</gene>
<feature type="domain" description="Nuclear receptor" evidence="11">
    <location>
        <begin position="33"/>
        <end position="103"/>
    </location>
</feature>
<keyword evidence="3" id="KW-0863">Zinc-finger</keyword>
<feature type="non-terminal residue" evidence="12">
    <location>
        <position position="1"/>
    </location>
</feature>
<name>A0A7K7WV42_9AVES</name>
<keyword evidence="9" id="KW-0539">Nucleus</keyword>
<dbReference type="Proteomes" id="UP000531559">
    <property type="component" value="Unassembled WGS sequence"/>
</dbReference>
<proteinExistence type="predicted"/>
<organism evidence="12 13">
    <name type="scientific">Nothocercus julius</name>
    <dbReference type="NCBI Taxonomy" id="2585813"/>
    <lineage>
        <taxon>Eukaryota</taxon>
        <taxon>Metazoa</taxon>
        <taxon>Chordata</taxon>
        <taxon>Craniata</taxon>
        <taxon>Vertebrata</taxon>
        <taxon>Euteleostomi</taxon>
        <taxon>Archelosauria</taxon>
        <taxon>Archosauria</taxon>
        <taxon>Dinosauria</taxon>
        <taxon>Saurischia</taxon>
        <taxon>Theropoda</taxon>
        <taxon>Coelurosauria</taxon>
        <taxon>Aves</taxon>
        <taxon>Palaeognathae</taxon>
        <taxon>Tinamiformes</taxon>
        <taxon>Tinamidae</taxon>
        <taxon>Nothocercus</taxon>
    </lineage>
</organism>
<feature type="region of interest" description="Disordered" evidence="10">
    <location>
        <begin position="1"/>
        <end position="25"/>
    </location>
</feature>
<evidence type="ECO:0000256" key="3">
    <source>
        <dbReference type="ARBA" id="ARBA00022771"/>
    </source>
</evidence>
<keyword evidence="5" id="KW-0805">Transcription regulation</keyword>
<accession>A0A7K7WV42</accession>
<dbReference type="GO" id="GO:0004879">
    <property type="term" value="F:nuclear receptor activity"/>
    <property type="evidence" value="ECO:0007669"/>
    <property type="project" value="TreeGrafter"/>
</dbReference>
<dbReference type="PANTHER" id="PTHR45805">
    <property type="entry name" value="NUCLEAR HORMONE RECEPTOR HR3-RELATED"/>
    <property type="match status" value="1"/>
</dbReference>
<dbReference type="EMBL" id="VZSV01000497">
    <property type="protein sequence ID" value="NXA57178.1"/>
    <property type="molecule type" value="Genomic_DNA"/>
</dbReference>
<keyword evidence="13" id="KW-1185">Reference proteome</keyword>
<comment type="subcellular location">
    <subcellularLocation>
        <location evidence="1">Nucleus</location>
    </subcellularLocation>
</comment>
<protein>
    <submittedName>
        <fullName evidence="12">RORB protein</fullName>
    </submittedName>
</protein>
<comment type="caution">
    <text evidence="12">The sequence shown here is derived from an EMBL/GenBank/DDBJ whole genome shotgun (WGS) entry which is preliminary data.</text>
</comment>
<dbReference type="GO" id="GO:0008142">
    <property type="term" value="F:oxysterol binding"/>
    <property type="evidence" value="ECO:0007669"/>
    <property type="project" value="TreeGrafter"/>
</dbReference>
<evidence type="ECO:0000313" key="13">
    <source>
        <dbReference type="Proteomes" id="UP000531559"/>
    </source>
</evidence>
<evidence type="ECO:0000256" key="4">
    <source>
        <dbReference type="ARBA" id="ARBA00022833"/>
    </source>
</evidence>
<feature type="non-terminal residue" evidence="12">
    <location>
        <position position="103"/>
    </location>
</feature>
<dbReference type="GO" id="GO:0005634">
    <property type="term" value="C:nucleus"/>
    <property type="evidence" value="ECO:0007669"/>
    <property type="project" value="UniProtKB-SubCell"/>
</dbReference>
<keyword evidence="4" id="KW-0862">Zinc</keyword>
<dbReference type="OrthoDB" id="6355676at2759"/>
<sequence>GDTRGPAGDPAAPGDACAPAPTPRRPPAAHIEVIPCKICGDKSSGIHYGVITCEGCKGFFRRSQQSSLSYACSRQQNCPIDRASRNRCQHCRLQKCLRLGMSR</sequence>
<dbReference type="PANTHER" id="PTHR45805:SF1">
    <property type="entry name" value="NUCLEAR RECEPTOR ROR-GAMMA"/>
    <property type="match status" value="1"/>
</dbReference>